<dbReference type="PANTHER" id="PTHR24252">
    <property type="entry name" value="ACROSIN-RELATED"/>
    <property type="match status" value="1"/>
</dbReference>
<reference evidence="5" key="1">
    <citation type="submission" date="2021-12" db="EMBL/GenBank/DDBJ databases">
        <authorList>
            <person name="Martin H S."/>
        </authorList>
    </citation>
    <scope>NUCLEOTIDE SEQUENCE</scope>
</reference>
<dbReference type="PROSITE" id="PS00135">
    <property type="entry name" value="TRYPSIN_SER"/>
    <property type="match status" value="1"/>
</dbReference>
<evidence type="ECO:0000259" key="4">
    <source>
        <dbReference type="PROSITE" id="PS50240"/>
    </source>
</evidence>
<feature type="non-terminal residue" evidence="5">
    <location>
        <position position="425"/>
    </location>
</feature>
<dbReference type="SMART" id="SM00020">
    <property type="entry name" value="Tryp_SPc"/>
    <property type="match status" value="1"/>
</dbReference>
<dbReference type="PROSITE" id="PS50240">
    <property type="entry name" value="TRYPSIN_DOM"/>
    <property type="match status" value="2"/>
</dbReference>
<dbReference type="EMBL" id="OV170232">
    <property type="protein sequence ID" value="CAH0718145.1"/>
    <property type="molecule type" value="Genomic_DNA"/>
</dbReference>
<dbReference type="PANTHER" id="PTHR24252:SF7">
    <property type="entry name" value="HYALIN"/>
    <property type="match status" value="1"/>
</dbReference>
<protein>
    <recommendedName>
        <fullName evidence="4">Peptidase S1 domain-containing protein</fullName>
    </recommendedName>
</protein>
<evidence type="ECO:0000256" key="3">
    <source>
        <dbReference type="RuleBase" id="RU363034"/>
    </source>
</evidence>
<feature type="domain" description="Peptidase S1" evidence="4">
    <location>
        <begin position="368"/>
        <end position="424"/>
    </location>
</feature>
<evidence type="ECO:0000256" key="2">
    <source>
        <dbReference type="ARBA" id="ARBA00024195"/>
    </source>
</evidence>
<dbReference type="InterPro" id="IPR043504">
    <property type="entry name" value="Peptidase_S1_PA_chymotrypsin"/>
</dbReference>
<keyword evidence="3" id="KW-0378">Hydrolase</keyword>
<dbReference type="CDD" id="cd00190">
    <property type="entry name" value="Tryp_SPc"/>
    <property type="match status" value="1"/>
</dbReference>
<proteinExistence type="inferred from homology"/>
<dbReference type="InterPro" id="IPR001254">
    <property type="entry name" value="Trypsin_dom"/>
</dbReference>
<gene>
    <name evidence="5" type="ORF">BINO364_LOCUS4674</name>
</gene>
<evidence type="ECO:0000313" key="6">
    <source>
        <dbReference type="Proteomes" id="UP000838878"/>
    </source>
</evidence>
<dbReference type="Pfam" id="PF00089">
    <property type="entry name" value="Trypsin"/>
    <property type="match status" value="2"/>
</dbReference>
<sequence length="425" mass="48193">MISAVHGFQFSAFDVQKDVLEAIRKNDTTYFIFDNYKGYCDAYEPKMPDFTATGRRISEIKCLEYIWELKKRENATERAELCEMYVINQVKKGNIPEYIFTINSPVIFGGRHAVAREFPHMGAIGWRARNTTKMWKKWVFKCGGTLISKNFLLTAAHCSKISLKGVFDIVGNEPEVVRLGLQVIEDNEFLLYGDPVDIEIKRFIVHPMYDPPKKYFDIGLIELVSEVKFMSNIQPACLWSYQNFQTLGKNGTITGWGSTEADSHSYALQVAVVDIIDTPQCDLILQPYRNRNWRGLRSHQMCAGILEGGVDTCQGDSGGPLQVKIPLDTDDYMYWVLGITSFGVGCGRTNQPGVYSRVSSFIDWIEENGDSGGPLQVKIPLDTDDHMYWVLGITSFGIGCGRINQPGVYSRVSSFIDWIEEHVWK</sequence>
<dbReference type="Gene3D" id="2.40.10.10">
    <property type="entry name" value="Trypsin-like serine proteases"/>
    <property type="match status" value="2"/>
</dbReference>
<accession>A0A8J9V158</accession>
<keyword evidence="1" id="KW-1015">Disulfide bond</keyword>
<organism evidence="5 6">
    <name type="scientific">Brenthis ino</name>
    <name type="common">lesser marbled fritillary</name>
    <dbReference type="NCBI Taxonomy" id="405034"/>
    <lineage>
        <taxon>Eukaryota</taxon>
        <taxon>Metazoa</taxon>
        <taxon>Ecdysozoa</taxon>
        <taxon>Arthropoda</taxon>
        <taxon>Hexapoda</taxon>
        <taxon>Insecta</taxon>
        <taxon>Pterygota</taxon>
        <taxon>Neoptera</taxon>
        <taxon>Endopterygota</taxon>
        <taxon>Lepidoptera</taxon>
        <taxon>Glossata</taxon>
        <taxon>Ditrysia</taxon>
        <taxon>Papilionoidea</taxon>
        <taxon>Nymphalidae</taxon>
        <taxon>Heliconiinae</taxon>
        <taxon>Argynnini</taxon>
        <taxon>Brenthis</taxon>
    </lineage>
</organism>
<keyword evidence="3" id="KW-0720">Serine protease</keyword>
<name>A0A8J9V158_9NEOP</name>
<dbReference type="InterPro" id="IPR033116">
    <property type="entry name" value="TRYPSIN_SER"/>
</dbReference>
<dbReference type="InterPro" id="IPR009003">
    <property type="entry name" value="Peptidase_S1_PA"/>
</dbReference>
<dbReference type="GO" id="GO:0004252">
    <property type="term" value="F:serine-type endopeptidase activity"/>
    <property type="evidence" value="ECO:0007669"/>
    <property type="project" value="InterPro"/>
</dbReference>
<dbReference type="PRINTS" id="PR00722">
    <property type="entry name" value="CHYMOTRYPSIN"/>
</dbReference>
<evidence type="ECO:0000256" key="1">
    <source>
        <dbReference type="ARBA" id="ARBA00023157"/>
    </source>
</evidence>
<dbReference type="GO" id="GO:0006508">
    <property type="term" value="P:proteolysis"/>
    <property type="evidence" value="ECO:0007669"/>
    <property type="project" value="UniProtKB-KW"/>
</dbReference>
<dbReference type="AlphaFoldDB" id="A0A8J9V158"/>
<dbReference type="InterPro" id="IPR018114">
    <property type="entry name" value="TRYPSIN_HIS"/>
</dbReference>
<comment type="similarity">
    <text evidence="2">Belongs to the peptidase S1 family. CLIP subfamily.</text>
</comment>
<keyword evidence="6" id="KW-1185">Reference proteome</keyword>
<dbReference type="InterPro" id="IPR001314">
    <property type="entry name" value="Peptidase_S1A"/>
</dbReference>
<evidence type="ECO:0000313" key="5">
    <source>
        <dbReference type="EMBL" id="CAH0718145.1"/>
    </source>
</evidence>
<dbReference type="PROSITE" id="PS00134">
    <property type="entry name" value="TRYPSIN_HIS"/>
    <property type="match status" value="1"/>
</dbReference>
<keyword evidence="3" id="KW-0645">Protease</keyword>
<feature type="domain" description="Peptidase S1" evidence="4">
    <location>
        <begin position="107"/>
        <end position="370"/>
    </location>
</feature>
<dbReference type="SUPFAM" id="SSF50494">
    <property type="entry name" value="Trypsin-like serine proteases"/>
    <property type="match status" value="2"/>
</dbReference>
<dbReference type="Proteomes" id="UP000838878">
    <property type="component" value="Chromosome 12"/>
</dbReference>
<dbReference type="FunFam" id="2.40.10.10:FF:000002">
    <property type="entry name" value="Transmembrane protease serine"/>
    <property type="match status" value="1"/>
</dbReference>
<dbReference type="OrthoDB" id="546450at2759"/>